<evidence type="ECO:0000256" key="10">
    <source>
        <dbReference type="ARBA" id="ARBA00023114"/>
    </source>
</evidence>
<keyword evidence="6 15" id="KW-0812">Transmembrane</keyword>
<proteinExistence type="inferred from homology"/>
<feature type="transmembrane region" description="Helical" evidence="15">
    <location>
        <begin position="21"/>
        <end position="39"/>
    </location>
</feature>
<gene>
    <name evidence="18" type="ORF">G4L39_06365</name>
</gene>
<comment type="subcellular location">
    <subcellularLocation>
        <location evidence="1">Cell outer membrane</location>
        <topology evidence="1">Multi-pass membrane protein</topology>
    </subcellularLocation>
</comment>
<comment type="similarity">
    <text evidence="2">Belongs to the BexD/CtrA/VexA family.</text>
</comment>
<name>A0A6M1RN82_9BACT</name>
<evidence type="ECO:0000259" key="17">
    <source>
        <dbReference type="Pfam" id="PF22461"/>
    </source>
</evidence>
<dbReference type="PROSITE" id="PS51257">
    <property type="entry name" value="PROKAR_LIPOPROTEIN"/>
    <property type="match status" value="1"/>
</dbReference>
<keyword evidence="7" id="KW-0732">Signal</keyword>
<dbReference type="Pfam" id="PF22461">
    <property type="entry name" value="SLBB_2"/>
    <property type="match status" value="1"/>
</dbReference>
<evidence type="ECO:0000256" key="13">
    <source>
        <dbReference type="ARBA" id="ARBA00023237"/>
    </source>
</evidence>
<keyword evidence="8" id="KW-0625">Polysaccharide transport</keyword>
<dbReference type="InterPro" id="IPR003715">
    <property type="entry name" value="Poly_export_N"/>
</dbReference>
<keyword evidence="13" id="KW-0998">Cell outer membrane</keyword>
<dbReference type="GO" id="GO:0046930">
    <property type="term" value="C:pore complex"/>
    <property type="evidence" value="ECO:0007669"/>
    <property type="project" value="UniProtKB-KW"/>
</dbReference>
<dbReference type="AlphaFoldDB" id="A0A6M1RN82"/>
<sequence>MKTSIIPTVCRHLRELPRARIERIAALLSLLLGACWLFIGCETPPPSPVTPGSAPIAAPYTSTILSEGDTIRVAFEADTNLNTVAKIQLDGTVTLPLIGAVPAAGKTPEELRTDLMKRYEKLLSINELTVSVLSATASVYVSGAVLKPGRIPMDRPMTALEAIMEAGGFDLRRAKLKEVTVIRKQDGRQEHYTLNLQDALRGRDPNPFYLKPFDIIHVPEKRFNF</sequence>
<dbReference type="GO" id="GO:0006811">
    <property type="term" value="P:monoatomic ion transport"/>
    <property type="evidence" value="ECO:0007669"/>
    <property type="project" value="UniProtKB-KW"/>
</dbReference>
<evidence type="ECO:0000256" key="9">
    <source>
        <dbReference type="ARBA" id="ARBA00023065"/>
    </source>
</evidence>
<evidence type="ECO:0000256" key="11">
    <source>
        <dbReference type="ARBA" id="ARBA00023136"/>
    </source>
</evidence>
<keyword evidence="11 15" id="KW-0472">Membrane</keyword>
<accession>A0A6M1RN82</accession>
<dbReference type="GO" id="GO:0009279">
    <property type="term" value="C:cell outer membrane"/>
    <property type="evidence" value="ECO:0007669"/>
    <property type="project" value="UniProtKB-SubCell"/>
</dbReference>
<evidence type="ECO:0000259" key="16">
    <source>
        <dbReference type="Pfam" id="PF02563"/>
    </source>
</evidence>
<dbReference type="InterPro" id="IPR049712">
    <property type="entry name" value="Poly_export"/>
</dbReference>
<evidence type="ECO:0000256" key="5">
    <source>
        <dbReference type="ARBA" id="ARBA00022597"/>
    </source>
</evidence>
<keyword evidence="15" id="KW-1133">Transmembrane helix</keyword>
<keyword evidence="12" id="KW-0564">Palmitate</keyword>
<keyword evidence="19" id="KW-1185">Reference proteome</keyword>
<dbReference type="PANTHER" id="PTHR33619">
    <property type="entry name" value="POLYSACCHARIDE EXPORT PROTEIN GFCE-RELATED"/>
    <property type="match status" value="1"/>
</dbReference>
<comment type="caution">
    <text evidence="18">The sequence shown here is derived from an EMBL/GenBank/DDBJ whole genome shotgun (WGS) entry which is preliminary data.</text>
</comment>
<dbReference type="Pfam" id="PF02563">
    <property type="entry name" value="Poly_export"/>
    <property type="match status" value="1"/>
</dbReference>
<evidence type="ECO:0000256" key="12">
    <source>
        <dbReference type="ARBA" id="ARBA00023139"/>
    </source>
</evidence>
<keyword evidence="4" id="KW-1134">Transmembrane beta strand</keyword>
<evidence type="ECO:0000256" key="7">
    <source>
        <dbReference type="ARBA" id="ARBA00022729"/>
    </source>
</evidence>
<keyword evidence="14" id="KW-0449">Lipoprotein</keyword>
<protein>
    <submittedName>
        <fullName evidence="18">Polysaccharide export protein</fullName>
    </submittedName>
</protein>
<keyword evidence="3" id="KW-0813">Transport</keyword>
<evidence type="ECO:0000256" key="6">
    <source>
        <dbReference type="ARBA" id="ARBA00022692"/>
    </source>
</evidence>
<evidence type="ECO:0000256" key="15">
    <source>
        <dbReference type="SAM" id="Phobius"/>
    </source>
</evidence>
<dbReference type="GO" id="GO:0015288">
    <property type="term" value="F:porin activity"/>
    <property type="evidence" value="ECO:0007669"/>
    <property type="project" value="UniProtKB-KW"/>
</dbReference>
<evidence type="ECO:0000313" key="18">
    <source>
        <dbReference type="EMBL" id="NGO39019.1"/>
    </source>
</evidence>
<keyword evidence="10" id="KW-0626">Porin</keyword>
<evidence type="ECO:0000256" key="3">
    <source>
        <dbReference type="ARBA" id="ARBA00022448"/>
    </source>
</evidence>
<dbReference type="EMBL" id="JAAKYA010000042">
    <property type="protein sequence ID" value="NGO39019.1"/>
    <property type="molecule type" value="Genomic_DNA"/>
</dbReference>
<evidence type="ECO:0000256" key="1">
    <source>
        <dbReference type="ARBA" id="ARBA00004571"/>
    </source>
</evidence>
<dbReference type="Proteomes" id="UP000477311">
    <property type="component" value="Unassembled WGS sequence"/>
</dbReference>
<keyword evidence="9" id="KW-0406">Ion transport</keyword>
<evidence type="ECO:0000256" key="4">
    <source>
        <dbReference type="ARBA" id="ARBA00022452"/>
    </source>
</evidence>
<evidence type="ECO:0000256" key="8">
    <source>
        <dbReference type="ARBA" id="ARBA00023047"/>
    </source>
</evidence>
<dbReference type="GO" id="GO:0015159">
    <property type="term" value="F:polysaccharide transmembrane transporter activity"/>
    <property type="evidence" value="ECO:0007669"/>
    <property type="project" value="InterPro"/>
</dbReference>
<organism evidence="18 19">
    <name type="scientific">Limisphaera ngatamarikiensis</name>
    <dbReference type="NCBI Taxonomy" id="1324935"/>
    <lineage>
        <taxon>Bacteria</taxon>
        <taxon>Pseudomonadati</taxon>
        <taxon>Verrucomicrobiota</taxon>
        <taxon>Verrucomicrobiia</taxon>
        <taxon>Limisphaerales</taxon>
        <taxon>Limisphaeraceae</taxon>
        <taxon>Limisphaera</taxon>
    </lineage>
</organism>
<feature type="domain" description="SLBB" evidence="17">
    <location>
        <begin position="138"/>
        <end position="218"/>
    </location>
</feature>
<evidence type="ECO:0000256" key="2">
    <source>
        <dbReference type="ARBA" id="ARBA00009450"/>
    </source>
</evidence>
<evidence type="ECO:0000256" key="14">
    <source>
        <dbReference type="ARBA" id="ARBA00023288"/>
    </source>
</evidence>
<reference evidence="18 19" key="1">
    <citation type="submission" date="2020-02" db="EMBL/GenBank/DDBJ databases">
        <title>Draft genome sequence of Limisphaera ngatamarikiensis NGM72.4T, a thermophilic Verrucomicrobia grouped in subdivision 3.</title>
        <authorList>
            <person name="Carere C.R."/>
            <person name="Steen J."/>
            <person name="Hugenholtz P."/>
            <person name="Stott M.B."/>
        </authorList>
    </citation>
    <scope>NUCLEOTIDE SEQUENCE [LARGE SCALE GENOMIC DNA]</scope>
    <source>
        <strain evidence="18 19">NGM72.4</strain>
    </source>
</reference>
<keyword evidence="5" id="KW-0762">Sugar transport</keyword>
<dbReference type="PANTHER" id="PTHR33619:SF3">
    <property type="entry name" value="POLYSACCHARIDE EXPORT PROTEIN GFCE-RELATED"/>
    <property type="match status" value="1"/>
</dbReference>
<feature type="domain" description="Polysaccharide export protein N-terminal" evidence="16">
    <location>
        <begin position="61"/>
        <end position="132"/>
    </location>
</feature>
<evidence type="ECO:0000313" key="19">
    <source>
        <dbReference type="Proteomes" id="UP000477311"/>
    </source>
</evidence>
<dbReference type="InterPro" id="IPR054765">
    <property type="entry name" value="SLBB_dom"/>
</dbReference>
<dbReference type="Gene3D" id="3.10.560.10">
    <property type="entry name" value="Outer membrane lipoprotein wza domain like"/>
    <property type="match status" value="1"/>
</dbReference>
<dbReference type="RefSeq" id="WP_165106791.1">
    <property type="nucleotide sequence ID" value="NZ_JAAKYA010000042.1"/>
</dbReference>
<dbReference type="Gene3D" id="3.30.1950.10">
    <property type="entry name" value="wza like domain"/>
    <property type="match status" value="1"/>
</dbReference>